<accession>A0ABP5RVA9</accession>
<name>A0ABP5RVA9_9ACTN</name>
<protein>
    <submittedName>
        <fullName evidence="2">VOC family protein</fullName>
    </submittedName>
</protein>
<dbReference type="RefSeq" id="WP_344640977.1">
    <property type="nucleotide sequence ID" value="NZ_BAAATR010000058.1"/>
</dbReference>
<dbReference type="PROSITE" id="PS51819">
    <property type="entry name" value="VOC"/>
    <property type="match status" value="2"/>
</dbReference>
<gene>
    <name evidence="2" type="ORF">GCM10010430_74170</name>
</gene>
<dbReference type="Gene3D" id="3.10.180.10">
    <property type="entry name" value="2,3-Dihydroxybiphenyl 1,2-Dioxygenase, domain 1"/>
    <property type="match status" value="2"/>
</dbReference>
<dbReference type="SUPFAM" id="SSF54593">
    <property type="entry name" value="Glyoxalase/Bleomycin resistance protein/Dihydroxybiphenyl dioxygenase"/>
    <property type="match status" value="2"/>
</dbReference>
<dbReference type="Pfam" id="PF18029">
    <property type="entry name" value="Glyoxalase_6"/>
    <property type="match status" value="2"/>
</dbReference>
<dbReference type="InterPro" id="IPR052164">
    <property type="entry name" value="Anthracycline_SecMetBiosynth"/>
</dbReference>
<dbReference type="Proteomes" id="UP001500305">
    <property type="component" value="Unassembled WGS sequence"/>
</dbReference>
<evidence type="ECO:0000313" key="2">
    <source>
        <dbReference type="EMBL" id="GAA2277448.1"/>
    </source>
</evidence>
<reference evidence="3" key="1">
    <citation type="journal article" date="2019" name="Int. J. Syst. Evol. Microbiol.">
        <title>The Global Catalogue of Microorganisms (GCM) 10K type strain sequencing project: providing services to taxonomists for standard genome sequencing and annotation.</title>
        <authorList>
            <consortium name="The Broad Institute Genomics Platform"/>
            <consortium name="The Broad Institute Genome Sequencing Center for Infectious Disease"/>
            <person name="Wu L."/>
            <person name="Ma J."/>
        </authorList>
    </citation>
    <scope>NUCLEOTIDE SEQUENCE [LARGE SCALE GENOMIC DNA]</scope>
    <source>
        <strain evidence="3">JCM 7356</strain>
    </source>
</reference>
<sequence length="278" mass="29606">MGFMDPGNVVWFEIATADGAAVREFYGSLLGWTFAVDPDSSVDGSTYTRITAPGMPFPMGAIHERAGSAEEAMNVSIVSADVAADQARLEELGAKVIVPTTAVCDVTVFARLADPRGNVFSLFQNGESPKRLKEFAESCQAQMTEVAMMPKPGAYAWFEIGTADAEATRAFWTAAFGWRVEFDESAGGKPYSNVFTGNQWPSGGVYDLGTGGVDYLMPDFLVLDVPAVTANAVELGATVEFGPDTNPDGLLYSRLIDPRGNRFGLFSIPTTHPTGTGA</sequence>
<dbReference type="CDD" id="cd07247">
    <property type="entry name" value="SgaA_N_like"/>
    <property type="match status" value="2"/>
</dbReference>
<proteinExistence type="predicted"/>
<feature type="domain" description="VOC" evidence="1">
    <location>
        <begin position="154"/>
        <end position="268"/>
    </location>
</feature>
<dbReference type="PANTHER" id="PTHR33993">
    <property type="entry name" value="GLYOXALASE-RELATED"/>
    <property type="match status" value="1"/>
</dbReference>
<dbReference type="InterPro" id="IPR041581">
    <property type="entry name" value="Glyoxalase_6"/>
</dbReference>
<organism evidence="2 3">
    <name type="scientific">Kitasatospora cystarginea</name>
    <dbReference type="NCBI Taxonomy" id="58350"/>
    <lineage>
        <taxon>Bacteria</taxon>
        <taxon>Bacillati</taxon>
        <taxon>Actinomycetota</taxon>
        <taxon>Actinomycetes</taxon>
        <taxon>Kitasatosporales</taxon>
        <taxon>Streptomycetaceae</taxon>
        <taxon>Kitasatospora</taxon>
    </lineage>
</organism>
<keyword evidence="3" id="KW-1185">Reference proteome</keyword>
<dbReference type="InterPro" id="IPR037523">
    <property type="entry name" value="VOC_core"/>
</dbReference>
<comment type="caution">
    <text evidence="2">The sequence shown here is derived from an EMBL/GenBank/DDBJ whole genome shotgun (WGS) entry which is preliminary data.</text>
</comment>
<dbReference type="InterPro" id="IPR029068">
    <property type="entry name" value="Glyas_Bleomycin-R_OHBP_Dase"/>
</dbReference>
<feature type="domain" description="VOC" evidence="1">
    <location>
        <begin position="8"/>
        <end position="125"/>
    </location>
</feature>
<evidence type="ECO:0000259" key="1">
    <source>
        <dbReference type="PROSITE" id="PS51819"/>
    </source>
</evidence>
<dbReference type="EMBL" id="BAAATR010000058">
    <property type="protein sequence ID" value="GAA2277448.1"/>
    <property type="molecule type" value="Genomic_DNA"/>
</dbReference>
<evidence type="ECO:0000313" key="3">
    <source>
        <dbReference type="Proteomes" id="UP001500305"/>
    </source>
</evidence>